<comment type="caution">
    <text evidence="10">The sequence shown here is derived from an EMBL/GenBank/DDBJ whole genome shotgun (WGS) entry which is preliminary data.</text>
</comment>
<evidence type="ECO:0000256" key="1">
    <source>
        <dbReference type="ARBA" id="ARBA00010203"/>
    </source>
</evidence>
<dbReference type="InterPro" id="IPR002941">
    <property type="entry name" value="DNA_methylase_N4/N6"/>
</dbReference>
<feature type="domain" description="DNA methylase N-4/N-6" evidence="9">
    <location>
        <begin position="52"/>
        <end position="89"/>
    </location>
</feature>
<evidence type="ECO:0000256" key="2">
    <source>
        <dbReference type="ARBA" id="ARBA00012185"/>
    </source>
</evidence>
<evidence type="ECO:0000256" key="6">
    <source>
        <dbReference type="ARBA" id="ARBA00022747"/>
    </source>
</evidence>
<evidence type="ECO:0000256" key="7">
    <source>
        <dbReference type="ARBA" id="ARBA00023125"/>
    </source>
</evidence>
<evidence type="ECO:0000259" key="9">
    <source>
        <dbReference type="Pfam" id="PF01555"/>
    </source>
</evidence>
<dbReference type="InterPro" id="IPR017985">
    <property type="entry name" value="MeTrfase_CN4_CS"/>
</dbReference>
<accession>A0ABW1YDI0</accession>
<keyword evidence="3 10" id="KW-0489">Methyltransferase</keyword>
<dbReference type="RefSeq" id="WP_380083350.1">
    <property type="nucleotide sequence ID" value="NZ_JBHSWD010000001.1"/>
</dbReference>
<organism evidence="10 11">
    <name type="scientific">Deinococcus lacus</name>
    <dbReference type="NCBI Taxonomy" id="392561"/>
    <lineage>
        <taxon>Bacteria</taxon>
        <taxon>Thermotogati</taxon>
        <taxon>Deinococcota</taxon>
        <taxon>Deinococci</taxon>
        <taxon>Deinococcales</taxon>
        <taxon>Deinococcaceae</taxon>
        <taxon>Deinococcus</taxon>
    </lineage>
</organism>
<protein>
    <recommendedName>
        <fullName evidence="2">site-specific DNA-methyltransferase (cytosine-N(4)-specific)</fullName>
        <ecNumber evidence="2">2.1.1.113</ecNumber>
    </recommendedName>
</protein>
<reference evidence="11" key="1">
    <citation type="journal article" date="2019" name="Int. J. Syst. Evol. Microbiol.">
        <title>The Global Catalogue of Microorganisms (GCM) 10K type strain sequencing project: providing services to taxonomists for standard genome sequencing and annotation.</title>
        <authorList>
            <consortium name="The Broad Institute Genomics Platform"/>
            <consortium name="The Broad Institute Genome Sequencing Center for Infectious Disease"/>
            <person name="Wu L."/>
            <person name="Ma J."/>
        </authorList>
    </citation>
    <scope>NUCLEOTIDE SEQUENCE [LARGE SCALE GENOMIC DNA]</scope>
    <source>
        <strain evidence="11">CGMCC 1.15772</strain>
    </source>
</reference>
<name>A0ABW1YDI0_9DEIO</name>
<gene>
    <name evidence="10" type="ORF">ACFP81_10215</name>
</gene>
<keyword evidence="5" id="KW-0949">S-adenosyl-L-methionine</keyword>
<dbReference type="InterPro" id="IPR029063">
    <property type="entry name" value="SAM-dependent_MTases_sf"/>
</dbReference>
<evidence type="ECO:0000256" key="3">
    <source>
        <dbReference type="ARBA" id="ARBA00022603"/>
    </source>
</evidence>
<evidence type="ECO:0000313" key="10">
    <source>
        <dbReference type="EMBL" id="MFC6592329.1"/>
    </source>
</evidence>
<dbReference type="EC" id="2.1.1.113" evidence="2"/>
<keyword evidence="6" id="KW-0680">Restriction system</keyword>
<sequence>MTLFPELVAQPRKERTTFRENTNLPIHRWFKYSAGFSADWVSERLFRNKDFKVIGDPFAGSGTTLIASALEGRSTVGFESHPFVYRIAKAKTNSLLTDSNSFSDLAHDFLLGSKDAKPSTQVYENELMRRIFDDENLLALSKIRSAVDQLGSSPNETIVWLAVVSMLRSASHAGTANWQYVLPNKSKYNVKSAHEALKLKLEIFKNDIASIQNREMGQATILNLDSREEASADGLECDALLTSPPYANNFDYADATRIEMTFLGEVSRWGDLQGAVRENIVRSSTQHVSPYKRKAIELLDHPILHPISDELTSIYHQLNLEKSSKAGKKDYDAMIAFYFYDMARCLATSRAMLKQDGKAYFVIGDSAPYGVHIPVERFLGQLALSLGFTSWRFVKERDRNTKWKNRKHDVPLKEGFLILRG</sequence>
<dbReference type="Proteomes" id="UP001596297">
    <property type="component" value="Unassembled WGS sequence"/>
</dbReference>
<dbReference type="SUPFAM" id="SSF53335">
    <property type="entry name" value="S-adenosyl-L-methionine-dependent methyltransferases"/>
    <property type="match status" value="2"/>
</dbReference>
<dbReference type="GO" id="GO:0032259">
    <property type="term" value="P:methylation"/>
    <property type="evidence" value="ECO:0007669"/>
    <property type="project" value="UniProtKB-KW"/>
</dbReference>
<evidence type="ECO:0000313" key="11">
    <source>
        <dbReference type="Proteomes" id="UP001596297"/>
    </source>
</evidence>
<comment type="similarity">
    <text evidence="1">Belongs to the N(4)/N(6)-methyltransferase family. N(4) subfamily.</text>
</comment>
<evidence type="ECO:0000256" key="4">
    <source>
        <dbReference type="ARBA" id="ARBA00022679"/>
    </source>
</evidence>
<comment type="catalytic activity">
    <reaction evidence="8">
        <text>a 2'-deoxycytidine in DNA + S-adenosyl-L-methionine = an N(4)-methyl-2'-deoxycytidine in DNA + S-adenosyl-L-homocysteine + H(+)</text>
        <dbReference type="Rhea" id="RHEA:16857"/>
        <dbReference type="Rhea" id="RHEA-COMP:11369"/>
        <dbReference type="Rhea" id="RHEA-COMP:13674"/>
        <dbReference type="ChEBI" id="CHEBI:15378"/>
        <dbReference type="ChEBI" id="CHEBI:57856"/>
        <dbReference type="ChEBI" id="CHEBI:59789"/>
        <dbReference type="ChEBI" id="CHEBI:85452"/>
        <dbReference type="ChEBI" id="CHEBI:137933"/>
        <dbReference type="EC" id="2.1.1.113"/>
    </reaction>
</comment>
<dbReference type="Pfam" id="PF01555">
    <property type="entry name" value="N6_N4_Mtase"/>
    <property type="match status" value="1"/>
</dbReference>
<keyword evidence="4" id="KW-0808">Transferase</keyword>
<dbReference type="EMBL" id="JBHSWD010000001">
    <property type="protein sequence ID" value="MFC6592329.1"/>
    <property type="molecule type" value="Genomic_DNA"/>
</dbReference>
<keyword evidence="7" id="KW-0238">DNA-binding</keyword>
<dbReference type="PROSITE" id="PS00093">
    <property type="entry name" value="N4_MTASE"/>
    <property type="match status" value="1"/>
</dbReference>
<evidence type="ECO:0000256" key="5">
    <source>
        <dbReference type="ARBA" id="ARBA00022691"/>
    </source>
</evidence>
<evidence type="ECO:0000256" key="8">
    <source>
        <dbReference type="ARBA" id="ARBA00049120"/>
    </source>
</evidence>
<proteinExistence type="inferred from homology"/>
<keyword evidence="11" id="KW-1185">Reference proteome</keyword>
<dbReference type="Gene3D" id="3.40.50.150">
    <property type="entry name" value="Vaccinia Virus protein VP39"/>
    <property type="match status" value="2"/>
</dbReference>
<dbReference type="GO" id="GO:0008168">
    <property type="term" value="F:methyltransferase activity"/>
    <property type="evidence" value="ECO:0007669"/>
    <property type="project" value="UniProtKB-KW"/>
</dbReference>